<evidence type="ECO:0000259" key="2">
    <source>
        <dbReference type="SMART" id="SM00743"/>
    </source>
</evidence>
<organism evidence="3">
    <name type="scientific">Quercus suber</name>
    <name type="common">Cork oak</name>
    <dbReference type="NCBI Taxonomy" id="58331"/>
    <lineage>
        <taxon>Eukaryota</taxon>
        <taxon>Viridiplantae</taxon>
        <taxon>Streptophyta</taxon>
        <taxon>Embryophyta</taxon>
        <taxon>Tracheophyta</taxon>
        <taxon>Spermatophyta</taxon>
        <taxon>Magnoliopsida</taxon>
        <taxon>eudicotyledons</taxon>
        <taxon>Gunneridae</taxon>
        <taxon>Pentapetalae</taxon>
        <taxon>rosids</taxon>
        <taxon>fabids</taxon>
        <taxon>Fagales</taxon>
        <taxon>Fagaceae</taxon>
        <taxon>Quercus</taxon>
    </lineage>
</organism>
<dbReference type="Pfam" id="PF05641">
    <property type="entry name" value="Agenet"/>
    <property type="match status" value="1"/>
</dbReference>
<reference evidence="3" key="2">
    <citation type="journal article" date="2018" name="Sci. Data">
        <title>The draft genome sequence of cork oak.</title>
        <authorList>
            <person name="Ramos A.M."/>
            <person name="Usie A."/>
            <person name="Barbosa P."/>
            <person name="Barros P.M."/>
            <person name="Capote T."/>
            <person name="Chaves I."/>
            <person name="Simoes F."/>
            <person name="Abreu I."/>
            <person name="Carrasquinho I."/>
            <person name="Faro C."/>
            <person name="Guimaraes J.B."/>
            <person name="Mendonca D."/>
            <person name="Nobrega F."/>
            <person name="Rodrigues L."/>
            <person name="Saibo N.J.M."/>
            <person name="Varela M.C."/>
            <person name="Egas C."/>
            <person name="Matos J."/>
            <person name="Miguel C.M."/>
            <person name="Oliveira M.M."/>
            <person name="Ricardo C.P."/>
            <person name="Goncalves S."/>
        </authorList>
    </citation>
    <scope>NUCLEOTIDE SEQUENCE [LARGE SCALE GENOMIC DNA]</scope>
    <source>
        <strain evidence="3">HL8</strain>
    </source>
</reference>
<dbReference type="InterPro" id="IPR008395">
    <property type="entry name" value="Agenet-like_dom"/>
</dbReference>
<name>A0AAW0M213_QUESU</name>
<protein>
    <submittedName>
        <fullName evidence="3">Duf724 domain-containing protein 3</fullName>
    </submittedName>
</protein>
<reference evidence="3" key="1">
    <citation type="submission" date="2017-12" db="EMBL/GenBank/DDBJ databases">
        <authorList>
            <person name="Barbosa P."/>
            <person name="Usie A."/>
            <person name="Ramos A.M."/>
        </authorList>
    </citation>
    <scope>NUCLEOTIDE SEQUENCE</scope>
    <source>
        <strain evidence="3">HL8</strain>
        <tissue evidence="3">Leaves</tissue>
    </source>
</reference>
<sequence length="114" mass="12647">MATTGSRRGPPTTTNGACQSDLEEGNQVGFVGSYYVATVITNKGNHSYVVHYRNLPLTEIVAADELRPMPPKVSATRFSLYDAIDAYDNDGWWVGTISEKQGSNYYYVFFNTYG</sequence>
<feature type="domain" description="Agenet" evidence="2">
    <location>
        <begin position="20"/>
        <end position="74"/>
    </location>
</feature>
<evidence type="ECO:0000256" key="1">
    <source>
        <dbReference type="SAM" id="MobiDB-lite"/>
    </source>
</evidence>
<reference evidence="3" key="3">
    <citation type="submission" date="2023-07" db="EMBL/GenBank/DDBJ databases">
        <title>An improved reference 1 genome and first organelle genomes of Quercus suber.</title>
        <authorList>
            <consortium name="Genosuber Consortium"/>
            <person name="Usie A."/>
            <person name="Serra O."/>
            <person name="Barros P."/>
        </authorList>
    </citation>
    <scope>NUCLEOTIDE SEQUENCE</scope>
    <source>
        <strain evidence="3">HL8</strain>
        <tissue evidence="3">Leaves</tissue>
    </source>
</reference>
<dbReference type="EMBL" id="PKMF04000027">
    <property type="protein sequence ID" value="KAK7857476.1"/>
    <property type="molecule type" value="Genomic_DNA"/>
</dbReference>
<feature type="region of interest" description="Disordered" evidence="1">
    <location>
        <begin position="1"/>
        <end position="20"/>
    </location>
</feature>
<dbReference type="InterPro" id="IPR014002">
    <property type="entry name" value="Agenet_dom_plant"/>
</dbReference>
<dbReference type="PANTHER" id="PTHR31917:SF148">
    <property type="entry name" value="DUF724 DOMAIN-CONTAINING PROTEIN 2"/>
    <property type="match status" value="1"/>
</dbReference>
<accession>A0AAW0M213</accession>
<dbReference type="AlphaFoldDB" id="A0AAW0M213"/>
<dbReference type="PANTHER" id="PTHR31917">
    <property type="entry name" value="AGENET DOMAIN-CONTAINING PROTEIN-RELATED"/>
    <property type="match status" value="1"/>
</dbReference>
<feature type="compositionally biased region" description="Low complexity" evidence="1">
    <location>
        <begin position="1"/>
        <end position="14"/>
    </location>
</feature>
<evidence type="ECO:0000313" key="3">
    <source>
        <dbReference type="EMBL" id="KAK7857476.1"/>
    </source>
</evidence>
<dbReference type="SMART" id="SM00743">
    <property type="entry name" value="Agenet"/>
    <property type="match status" value="1"/>
</dbReference>
<proteinExistence type="predicted"/>
<gene>
    <name evidence="3" type="primary">DUF3_4</name>
    <name evidence="3" type="ORF">CFP56_017728</name>
</gene>
<comment type="caution">
    <text evidence="3">The sequence shown here is derived from an EMBL/GenBank/DDBJ whole genome shotgun (WGS) entry which is preliminary data.</text>
</comment>